<keyword evidence="7" id="KW-1185">Reference proteome</keyword>
<dbReference type="PANTHER" id="PTHR45766:SF6">
    <property type="entry name" value="SWI_SNF-RELATED MATRIX-ASSOCIATED ACTIN-DEPENDENT REGULATOR OF CHROMATIN SUBFAMILY A-LIKE PROTEIN 1"/>
    <property type="match status" value="1"/>
</dbReference>
<protein>
    <submittedName>
        <fullName evidence="6">SNF2-related protein</fullName>
    </submittedName>
</protein>
<name>A0A9X3EIR3_9BACT</name>
<feature type="coiled-coil region" evidence="2">
    <location>
        <begin position="641"/>
        <end position="676"/>
    </location>
</feature>
<keyword evidence="2" id="KW-0175">Coiled coil</keyword>
<dbReference type="InterPro" id="IPR014001">
    <property type="entry name" value="Helicase_ATP-bd"/>
</dbReference>
<dbReference type="EMBL" id="JAPNKE010000002">
    <property type="protein sequence ID" value="MCY1004441.1"/>
    <property type="molecule type" value="Genomic_DNA"/>
</dbReference>
<dbReference type="InterPro" id="IPR006935">
    <property type="entry name" value="Helicase/UvrB_N"/>
</dbReference>
<dbReference type="Gene3D" id="3.40.50.10810">
    <property type="entry name" value="Tandem AAA-ATPase domain"/>
    <property type="match status" value="2"/>
</dbReference>
<evidence type="ECO:0000256" key="1">
    <source>
        <dbReference type="ARBA" id="ARBA00022801"/>
    </source>
</evidence>
<evidence type="ECO:0000259" key="5">
    <source>
        <dbReference type="PROSITE" id="PS51194"/>
    </source>
</evidence>
<dbReference type="PROSITE" id="PS51194">
    <property type="entry name" value="HELICASE_CTER"/>
    <property type="match status" value="1"/>
</dbReference>
<dbReference type="Proteomes" id="UP001150924">
    <property type="component" value="Unassembled WGS sequence"/>
</dbReference>
<dbReference type="InterPro" id="IPR027417">
    <property type="entry name" value="P-loop_NTPase"/>
</dbReference>
<feature type="compositionally biased region" description="Basic and acidic residues" evidence="3">
    <location>
        <begin position="939"/>
        <end position="959"/>
    </location>
</feature>
<dbReference type="Pfam" id="PF00271">
    <property type="entry name" value="Helicase_C"/>
    <property type="match status" value="1"/>
</dbReference>
<organism evidence="6 7">
    <name type="scientific">Nannocystis pusilla</name>
    <dbReference type="NCBI Taxonomy" id="889268"/>
    <lineage>
        <taxon>Bacteria</taxon>
        <taxon>Pseudomonadati</taxon>
        <taxon>Myxococcota</taxon>
        <taxon>Polyangia</taxon>
        <taxon>Nannocystales</taxon>
        <taxon>Nannocystaceae</taxon>
        <taxon>Nannocystis</taxon>
    </lineage>
</organism>
<dbReference type="Pfam" id="PF04851">
    <property type="entry name" value="ResIII"/>
    <property type="match status" value="1"/>
</dbReference>
<dbReference type="GO" id="GO:0005524">
    <property type="term" value="F:ATP binding"/>
    <property type="evidence" value="ECO:0007669"/>
    <property type="project" value="InterPro"/>
</dbReference>
<dbReference type="InterPro" id="IPR000330">
    <property type="entry name" value="SNF2_N"/>
</dbReference>
<feature type="compositionally biased region" description="Basic and acidic residues" evidence="3">
    <location>
        <begin position="680"/>
        <end position="698"/>
    </location>
</feature>
<proteinExistence type="predicted"/>
<evidence type="ECO:0000256" key="2">
    <source>
        <dbReference type="SAM" id="Coils"/>
    </source>
</evidence>
<dbReference type="SUPFAM" id="SSF52540">
    <property type="entry name" value="P-loop containing nucleoside triphosphate hydrolases"/>
    <property type="match status" value="2"/>
</dbReference>
<dbReference type="InterPro" id="IPR001650">
    <property type="entry name" value="Helicase_C-like"/>
</dbReference>
<dbReference type="GO" id="GO:0003677">
    <property type="term" value="F:DNA binding"/>
    <property type="evidence" value="ECO:0007669"/>
    <property type="project" value="InterPro"/>
</dbReference>
<dbReference type="RefSeq" id="WP_267765988.1">
    <property type="nucleotide sequence ID" value="NZ_JAPNKE010000002.1"/>
</dbReference>
<feature type="domain" description="Helicase ATP-binding" evidence="4">
    <location>
        <begin position="1"/>
        <end position="278"/>
    </location>
</feature>
<accession>A0A9X3EIR3</accession>
<dbReference type="Pfam" id="PF00176">
    <property type="entry name" value="SNF2-rel_dom"/>
    <property type="match status" value="1"/>
</dbReference>
<feature type="region of interest" description="Disordered" evidence="3">
    <location>
        <begin position="679"/>
        <end position="698"/>
    </location>
</feature>
<feature type="compositionally biased region" description="Low complexity" evidence="3">
    <location>
        <begin position="1076"/>
        <end position="1092"/>
    </location>
</feature>
<feature type="region of interest" description="Disordered" evidence="3">
    <location>
        <begin position="1027"/>
        <end position="1187"/>
    </location>
</feature>
<dbReference type="AlphaFoldDB" id="A0A9X3EIR3"/>
<keyword evidence="1" id="KW-0378">Hydrolase</keyword>
<evidence type="ECO:0000313" key="6">
    <source>
        <dbReference type="EMBL" id="MCY1004441.1"/>
    </source>
</evidence>
<reference evidence="6" key="1">
    <citation type="submission" date="2022-11" db="EMBL/GenBank/DDBJ databases">
        <title>Minimal conservation of predation-associated metabolite biosynthetic gene clusters underscores biosynthetic potential of Myxococcota including descriptions for ten novel species: Archangium lansinium sp. nov., Myxococcus landrumus sp. nov., Nannocystis bai.</title>
        <authorList>
            <person name="Ahearne A."/>
            <person name="Stevens C."/>
            <person name="Phillips K."/>
        </authorList>
    </citation>
    <scope>NUCLEOTIDE SEQUENCE</scope>
    <source>
        <strain evidence="6">Na p29</strain>
    </source>
</reference>
<gene>
    <name evidence="6" type="ORF">OV079_02425</name>
</gene>
<sequence>MLAQRGGLVAFDVGVGKTYTALAIIARARQEGWVRRPVILVPGSLVWKWHDDILCTLPDYRVVVIGSNRKQITRGVRRGIITSETDSPQERAKKWLALQSGQADVAVLSFDALARTRMSEDAVMAYVEQVEAVSRSIALRKRTLEEKVKNAKQRDKLSERERALLEHGVRAWVEEILALPSDWEYDPGVAWDEIGIDMLIVDEAAAFKNLYKPQAREDGVPKFMGGGGEGSDRAWQLDFRAAAVRRHTGGAGIVLLTATPAKNSPLEFYNLIQFIDPTAFTRAGIRDPEQFIDRFLKIDYREVLDAAFQVTKKSAVTGFKNLDDLRTLIHIYGEFRTAAEVGLKLPRPLVETLTISMDEEQEAKYTRYVAQIEQILENPNPESGESYAILGLLARLSLIALHASLEEGYSYKTALDGGMVQKRVYRDGEPVDVTVRLGKPTYESPKLTQCAKRVAASPHCGHIIFCEPTAVHQWMREVLVKHGIPRERIAILNAEETGPADRIRIAREFNGLSSEPPAPGTCARPIDSAIAPKYDVVIANSVAYEGVDLQVRTCTIHHLDLPWTPADLEQRNGRAVRQGNTLGTVQIYYYFADGSTDGYRFSLIDGKAGWLGELLKSQVRDTNNPAAQQQLTPEDILLMISRNKEKTRALLEEKRKRQAEEARARIAKEASRLLRQAAGRFRDARTSSDPERAARLRDEGEQRLADLEHVSPDAWPWAPWMYAVRDVDMLIPESGGAPVYESLRVARPRAGAPDQLDYLEFGQLVSTVEGDKIGLRAAGSPGWQLVAYTGSLNGSPIAATELPRDGGPLWPDDDDLRTAAAIEKKLEEVFRYGRFESLRWRGASDAWLEKWWPRFETAIRDGLARSHHREQVPVVDGEGLAIGAGVKLLGATLLPPTRAGWQRFLELAPSSGESFTTLKTIGLAWWDRKVPSDLLSKGRSTDEPAADHTDEPAADHTDEPAADLPEPVVPSSGTSPSGEPLPEGERPEAVTRDDVSHPAAPKAAETAPYEEARSAIKALGLPLASKLATSPKPRWPSPAERVTSRSSSGRARPRRNPRPSRAPRQLSLRSILPHGSPASSTSRSTPSTLSLAGASNNFAPARMAGPSWSTRRGVTLMTRSRQSTSSRRTWTRSAGSMRVCRRSSRTRSWNGSTARCGPRSMPGRRKKQPASMPTKPNRPGFPLRFRT</sequence>
<dbReference type="GO" id="GO:0016787">
    <property type="term" value="F:hydrolase activity"/>
    <property type="evidence" value="ECO:0007669"/>
    <property type="project" value="UniProtKB-KW"/>
</dbReference>
<evidence type="ECO:0000259" key="4">
    <source>
        <dbReference type="PROSITE" id="PS51192"/>
    </source>
</evidence>
<feature type="region of interest" description="Disordered" evidence="3">
    <location>
        <begin position="936"/>
        <end position="1011"/>
    </location>
</feature>
<feature type="domain" description="Helicase C-terminal" evidence="5">
    <location>
        <begin position="446"/>
        <end position="632"/>
    </location>
</feature>
<feature type="coiled-coil region" evidence="2">
    <location>
        <begin position="134"/>
        <end position="161"/>
    </location>
</feature>
<dbReference type="Gene3D" id="3.40.50.300">
    <property type="entry name" value="P-loop containing nucleotide triphosphate hydrolases"/>
    <property type="match status" value="1"/>
</dbReference>
<feature type="compositionally biased region" description="Basic and acidic residues" evidence="3">
    <location>
        <begin position="983"/>
        <end position="996"/>
    </location>
</feature>
<feature type="compositionally biased region" description="Low complexity" evidence="3">
    <location>
        <begin position="1115"/>
        <end position="1133"/>
    </location>
</feature>
<dbReference type="PANTHER" id="PTHR45766">
    <property type="entry name" value="DNA ANNEALING HELICASE AND ENDONUCLEASE ZRANB3 FAMILY MEMBER"/>
    <property type="match status" value="1"/>
</dbReference>
<feature type="compositionally biased region" description="Low complexity" evidence="3">
    <location>
        <begin position="965"/>
        <end position="981"/>
    </location>
</feature>
<evidence type="ECO:0000313" key="7">
    <source>
        <dbReference type="Proteomes" id="UP001150924"/>
    </source>
</evidence>
<dbReference type="PROSITE" id="PS51192">
    <property type="entry name" value="HELICASE_ATP_BIND_1"/>
    <property type="match status" value="1"/>
</dbReference>
<dbReference type="InterPro" id="IPR038718">
    <property type="entry name" value="SNF2-like_sf"/>
</dbReference>
<comment type="caution">
    <text evidence="6">The sequence shown here is derived from an EMBL/GenBank/DDBJ whole genome shotgun (WGS) entry which is preliminary data.</text>
</comment>
<evidence type="ECO:0000256" key="3">
    <source>
        <dbReference type="SAM" id="MobiDB-lite"/>
    </source>
</evidence>